<dbReference type="GO" id="GO:0005634">
    <property type="term" value="C:nucleus"/>
    <property type="evidence" value="ECO:0007669"/>
    <property type="project" value="TreeGrafter"/>
</dbReference>
<dbReference type="PROSITE" id="PS50048">
    <property type="entry name" value="ZN2_CY6_FUNGAL_2"/>
    <property type="match status" value="1"/>
</dbReference>
<evidence type="ECO:0000259" key="4">
    <source>
        <dbReference type="PROSITE" id="PS50048"/>
    </source>
</evidence>
<dbReference type="GO" id="GO:0008270">
    <property type="term" value="F:zinc ion binding"/>
    <property type="evidence" value="ECO:0007669"/>
    <property type="project" value="InterPro"/>
</dbReference>
<dbReference type="PROSITE" id="PS00463">
    <property type="entry name" value="ZN2_CY6_FUNGAL_1"/>
    <property type="match status" value="1"/>
</dbReference>
<reference evidence="5 6" key="1">
    <citation type="submission" date="2016-05" db="EMBL/GenBank/DDBJ databases">
        <title>Comparative analysis of secretome profiles of manganese(II)-oxidizing ascomycete fungi.</title>
        <authorList>
            <consortium name="DOE Joint Genome Institute"/>
            <person name="Zeiner C.A."/>
            <person name="Purvine S.O."/>
            <person name="Zink E.M."/>
            <person name="Wu S."/>
            <person name="Pasa-Tolic L."/>
            <person name="Chaput D.L."/>
            <person name="Haridas S."/>
            <person name="Grigoriev I.V."/>
            <person name="Santelli C.M."/>
            <person name="Hansel C.M."/>
        </authorList>
    </citation>
    <scope>NUCLEOTIDE SEQUENCE [LARGE SCALE GENOMIC DNA]</scope>
    <source>
        <strain evidence="5 6">AP3s5-JAC2a</strain>
    </source>
</reference>
<keyword evidence="6" id="KW-1185">Reference proteome</keyword>
<keyword evidence="1" id="KW-0479">Metal-binding</keyword>
<dbReference type="InterPro" id="IPR050797">
    <property type="entry name" value="Carb_Metab_Trans_Reg"/>
</dbReference>
<dbReference type="AlphaFoldDB" id="A0A177C3M9"/>
<dbReference type="GO" id="GO:0006351">
    <property type="term" value="P:DNA-templated transcription"/>
    <property type="evidence" value="ECO:0007669"/>
    <property type="project" value="InterPro"/>
</dbReference>
<dbReference type="InParanoid" id="A0A177C3M9"/>
<protein>
    <recommendedName>
        <fullName evidence="4">Zn(2)-C6 fungal-type domain-containing protein</fullName>
    </recommendedName>
</protein>
<keyword evidence="2" id="KW-0539">Nucleus</keyword>
<evidence type="ECO:0000313" key="6">
    <source>
        <dbReference type="Proteomes" id="UP000077069"/>
    </source>
</evidence>
<dbReference type="CDD" id="cd00067">
    <property type="entry name" value="GAL4"/>
    <property type="match status" value="1"/>
</dbReference>
<dbReference type="SMART" id="SM00906">
    <property type="entry name" value="Fungal_trans"/>
    <property type="match status" value="1"/>
</dbReference>
<dbReference type="SUPFAM" id="SSF57701">
    <property type="entry name" value="Zn2/Cys6 DNA-binding domain"/>
    <property type="match status" value="1"/>
</dbReference>
<dbReference type="CDD" id="cd12148">
    <property type="entry name" value="fungal_TF_MHR"/>
    <property type="match status" value="1"/>
</dbReference>
<dbReference type="SMART" id="SM00066">
    <property type="entry name" value="GAL4"/>
    <property type="match status" value="1"/>
</dbReference>
<evidence type="ECO:0000313" key="5">
    <source>
        <dbReference type="EMBL" id="OAG01387.1"/>
    </source>
</evidence>
<feature type="domain" description="Zn(2)-C6 fungal-type" evidence="4">
    <location>
        <begin position="10"/>
        <end position="42"/>
    </location>
</feature>
<dbReference type="PANTHER" id="PTHR31668">
    <property type="entry name" value="GLUCOSE TRANSPORT TRANSCRIPTION REGULATOR RGT1-RELATED-RELATED"/>
    <property type="match status" value="1"/>
</dbReference>
<name>A0A177C3M9_9PLEO</name>
<accession>A0A177C3M9</accession>
<evidence type="ECO:0000256" key="1">
    <source>
        <dbReference type="ARBA" id="ARBA00022723"/>
    </source>
</evidence>
<dbReference type="Pfam" id="PF04082">
    <property type="entry name" value="Fungal_trans"/>
    <property type="match status" value="1"/>
</dbReference>
<dbReference type="STRING" id="1460663.A0A177C3M9"/>
<dbReference type="GO" id="GO:0003677">
    <property type="term" value="F:DNA binding"/>
    <property type="evidence" value="ECO:0007669"/>
    <property type="project" value="InterPro"/>
</dbReference>
<dbReference type="InterPro" id="IPR007219">
    <property type="entry name" value="XnlR_reg_dom"/>
</dbReference>
<dbReference type="RefSeq" id="XP_018031752.1">
    <property type="nucleotide sequence ID" value="XM_018181579.1"/>
</dbReference>
<proteinExistence type="predicted"/>
<feature type="compositionally biased region" description="Polar residues" evidence="3">
    <location>
        <begin position="83"/>
        <end position="92"/>
    </location>
</feature>
<dbReference type="InterPro" id="IPR036864">
    <property type="entry name" value="Zn2-C6_fun-type_DNA-bd_sf"/>
</dbReference>
<gene>
    <name evidence="5" type="ORF">CC84DRAFT_1198636</name>
</gene>
<feature type="compositionally biased region" description="Basic and acidic residues" evidence="3">
    <location>
        <begin position="55"/>
        <end position="77"/>
    </location>
</feature>
<dbReference type="OrthoDB" id="2264294at2759"/>
<dbReference type="Proteomes" id="UP000077069">
    <property type="component" value="Unassembled WGS sequence"/>
</dbReference>
<dbReference type="GO" id="GO:0000981">
    <property type="term" value="F:DNA-binding transcription factor activity, RNA polymerase II-specific"/>
    <property type="evidence" value="ECO:0007669"/>
    <property type="project" value="InterPro"/>
</dbReference>
<evidence type="ECO:0000256" key="2">
    <source>
        <dbReference type="ARBA" id="ARBA00023242"/>
    </source>
</evidence>
<feature type="region of interest" description="Disordered" evidence="3">
    <location>
        <begin position="46"/>
        <end position="95"/>
    </location>
</feature>
<dbReference type="Gene3D" id="4.10.240.10">
    <property type="entry name" value="Zn(2)-C6 fungal-type DNA-binding domain"/>
    <property type="match status" value="1"/>
</dbReference>
<dbReference type="PANTHER" id="PTHR31668:SF4">
    <property type="entry name" value="TRANSCRIPTIONAL ACTIVATOR PROTEIN DAL81"/>
    <property type="match status" value="1"/>
</dbReference>
<organism evidence="5 6">
    <name type="scientific">Paraphaeosphaeria sporulosa</name>
    <dbReference type="NCBI Taxonomy" id="1460663"/>
    <lineage>
        <taxon>Eukaryota</taxon>
        <taxon>Fungi</taxon>
        <taxon>Dikarya</taxon>
        <taxon>Ascomycota</taxon>
        <taxon>Pezizomycotina</taxon>
        <taxon>Dothideomycetes</taxon>
        <taxon>Pleosporomycetidae</taxon>
        <taxon>Pleosporales</taxon>
        <taxon>Massarineae</taxon>
        <taxon>Didymosphaeriaceae</taxon>
        <taxon>Paraphaeosphaeria</taxon>
    </lineage>
</organism>
<dbReference type="InterPro" id="IPR001138">
    <property type="entry name" value="Zn2Cys6_DnaBD"/>
</dbReference>
<sequence>MHPRIRSQAACDTCRLRKTRCVKKNNEELCVLCSFHGLRCTFERGPARKPRQRRRPPDRAGHISEAHEQPAKTRDAEDAAPQSPDSVRTSYSYEEDEVRVSTCPAGAYPSILNDTLGLDPVNNAEYIGSSDYRDPILLDLRSPHPASANFVRRMDDRTLFVVHPDTSEDRRTSDLDAIEAAVQPMGHRLVRLYFQFVHPSFPILHKDVFIAKHQTSHRQFAPSLLAAVYLLALDWQIHDSVLENWSAKQTVDVALLERMANVALQEEMHSPKLSTLEAGLLLLQRSRLDSSGRPASSVWKLHAQLVAISYDLGLHVNCESWSIPVWEAGLRRRLSWALYMQDRWTAFVHGRPMLLSEDDWDLSPCSSSDFPEHDKSEGLGLGAVAAHIGWQLFLSHIELSQILDDVNRTYYVATAQRRDGTLDKMGVLAAVDLAQPILRRLSQWKTSLPDVLAFSPTRDRSVCASASLHLAYHTVVVLLYRALVRILTPQAPPSLHTAVRSAARKNLEAAIHLLMSLGPEHTAAFWGGVASYQVGMIGSFAGLLWATAEDGEEMTWCVMRVDDLKWALQIRGSAAPFARKALQLLESEVGSLVKPNPES</sequence>
<dbReference type="EMBL" id="KV441557">
    <property type="protein sequence ID" value="OAG01387.1"/>
    <property type="molecule type" value="Genomic_DNA"/>
</dbReference>
<evidence type="ECO:0000256" key="3">
    <source>
        <dbReference type="SAM" id="MobiDB-lite"/>
    </source>
</evidence>
<dbReference type="GO" id="GO:0001080">
    <property type="term" value="P:nitrogen catabolite activation of transcription from RNA polymerase II promoter"/>
    <property type="evidence" value="ECO:0007669"/>
    <property type="project" value="TreeGrafter"/>
</dbReference>
<dbReference type="GeneID" id="28765065"/>
<dbReference type="Pfam" id="PF00172">
    <property type="entry name" value="Zn_clus"/>
    <property type="match status" value="1"/>
</dbReference>